<keyword evidence="6" id="KW-1185">Reference proteome</keyword>
<dbReference type="STRING" id="633697.EubceDRAFT1_1366"/>
<proteinExistence type="predicted"/>
<organism evidence="5 6">
    <name type="scientific">Eubacterium cellulosolvens (strain ATCC 43171 / JCM 9499 / 6)</name>
    <name type="common">Cillobacterium cellulosolvens</name>
    <dbReference type="NCBI Taxonomy" id="633697"/>
    <lineage>
        <taxon>Bacteria</taxon>
        <taxon>Bacillati</taxon>
        <taxon>Bacillota</taxon>
        <taxon>Clostridia</taxon>
        <taxon>Eubacteriales</taxon>
        <taxon>Eubacteriaceae</taxon>
        <taxon>Eubacterium</taxon>
    </lineage>
</organism>
<dbReference type="AlphaFoldDB" id="I5ATQ4"/>
<dbReference type="InterPro" id="IPR050188">
    <property type="entry name" value="RluA_PseudoU_synthase"/>
</dbReference>
<dbReference type="Proteomes" id="UP000005753">
    <property type="component" value="Chromosome"/>
</dbReference>
<dbReference type="InterPro" id="IPR006145">
    <property type="entry name" value="PsdUridine_synth_RsuA/RluA"/>
</dbReference>
<gene>
    <name evidence="5" type="ORF">EubceDRAFT1_1366</name>
</gene>
<dbReference type="CDD" id="cd02869">
    <property type="entry name" value="PseudoU_synth_RluA_like"/>
    <property type="match status" value="1"/>
</dbReference>
<dbReference type="Gene3D" id="3.30.2350.10">
    <property type="entry name" value="Pseudouridine synthase"/>
    <property type="match status" value="1"/>
</dbReference>
<evidence type="ECO:0000259" key="4">
    <source>
        <dbReference type="Pfam" id="PF00849"/>
    </source>
</evidence>
<dbReference type="Pfam" id="PF00849">
    <property type="entry name" value="PseudoU_synth_2"/>
    <property type="match status" value="1"/>
</dbReference>
<dbReference type="eggNOG" id="COG0564">
    <property type="taxonomic scope" value="Bacteria"/>
</dbReference>
<sequence length="237" mass="26112">MRVLQETDSYIAVYKPSGLAVESRALGRRTLENEIMKYLALKSPGRKTYVAIINRLDQPVEGIVLAAKTQKGAARLSEQLQAHRIKKHYLAVVRVTEDTASQIRTVKEQREEVALTDYLLKDGKTNTTEVVAEGTTGSRRAELRYRVREILDDGRALLEIDLLTGRHHQIRVQLSHAGLPIAGDRKYGGEITETAGIGAGNSLALCASELAFSDPDSGKKISIRIAPEGRTFADFSL</sequence>
<reference evidence="5 6" key="2">
    <citation type="submission" date="2012-02" db="EMBL/GenBank/DDBJ databases">
        <title>Improved High-Quality Draft sequence of Eubacterium cellulosolvens 6.</title>
        <authorList>
            <consortium name="US DOE Joint Genome Institute"/>
            <person name="Lucas S."/>
            <person name="Han J."/>
            <person name="Lapidus A."/>
            <person name="Cheng J.-F."/>
            <person name="Goodwin L."/>
            <person name="Pitluck S."/>
            <person name="Peters L."/>
            <person name="Mikhailova N."/>
            <person name="Gu W."/>
            <person name="Detter J.C."/>
            <person name="Han C."/>
            <person name="Tapia R."/>
            <person name="Land M."/>
            <person name="Hauser L."/>
            <person name="Kyrpides N."/>
            <person name="Ivanova N."/>
            <person name="Pagani I."/>
            <person name="Johnson E."/>
            <person name="Mukhopadhyay B."/>
            <person name="Anderson I."/>
            <person name="Woyke T."/>
        </authorList>
    </citation>
    <scope>NUCLEOTIDE SEQUENCE [LARGE SCALE GENOMIC DNA]</scope>
    <source>
        <strain evidence="5 6">6</strain>
    </source>
</reference>
<accession>I5ATQ4</accession>
<dbReference type="HOGENOM" id="CLU_016902_11_2_9"/>
<evidence type="ECO:0000256" key="1">
    <source>
        <dbReference type="ARBA" id="ARBA00000073"/>
    </source>
</evidence>
<dbReference type="GO" id="GO:0001522">
    <property type="term" value="P:pseudouridine synthesis"/>
    <property type="evidence" value="ECO:0007669"/>
    <property type="project" value="InterPro"/>
</dbReference>
<feature type="domain" description="Pseudouridine synthase RsuA/RluA-like" evidence="4">
    <location>
        <begin position="10"/>
        <end position="176"/>
    </location>
</feature>
<evidence type="ECO:0000313" key="5">
    <source>
        <dbReference type="EMBL" id="EIM57177.1"/>
    </source>
</evidence>
<dbReference type="SUPFAM" id="SSF55120">
    <property type="entry name" value="Pseudouridine synthase"/>
    <property type="match status" value="1"/>
</dbReference>
<comment type="catalytic activity">
    <reaction evidence="1">
        <text>a uridine in RNA = a pseudouridine in RNA</text>
        <dbReference type="Rhea" id="RHEA:48348"/>
        <dbReference type="Rhea" id="RHEA-COMP:12068"/>
        <dbReference type="Rhea" id="RHEA-COMP:12069"/>
        <dbReference type="ChEBI" id="CHEBI:65314"/>
        <dbReference type="ChEBI" id="CHEBI:65315"/>
    </reaction>
</comment>
<dbReference type="GO" id="GO:0140098">
    <property type="term" value="F:catalytic activity, acting on RNA"/>
    <property type="evidence" value="ECO:0007669"/>
    <property type="project" value="UniProtKB-ARBA"/>
</dbReference>
<dbReference type="GO" id="GO:0006396">
    <property type="term" value="P:RNA processing"/>
    <property type="evidence" value="ECO:0007669"/>
    <property type="project" value="UniProtKB-ARBA"/>
</dbReference>
<name>I5ATQ4_EUBC6</name>
<dbReference type="GO" id="GO:0009982">
    <property type="term" value="F:pseudouridine synthase activity"/>
    <property type="evidence" value="ECO:0007669"/>
    <property type="project" value="InterPro"/>
</dbReference>
<reference evidence="5 6" key="1">
    <citation type="submission" date="2010-08" db="EMBL/GenBank/DDBJ databases">
        <authorList>
            <consortium name="US DOE Joint Genome Institute (JGI-PGF)"/>
            <person name="Lucas S."/>
            <person name="Copeland A."/>
            <person name="Lapidus A."/>
            <person name="Cheng J.-F."/>
            <person name="Bruce D."/>
            <person name="Goodwin L."/>
            <person name="Pitluck S."/>
            <person name="Land M.L."/>
            <person name="Hauser L."/>
            <person name="Chang Y.-J."/>
            <person name="Anderson I.J."/>
            <person name="Johnson E."/>
            <person name="Mulhopadhyay B."/>
            <person name="Kyrpides N."/>
            <person name="Woyke T.J."/>
        </authorList>
    </citation>
    <scope>NUCLEOTIDE SEQUENCE [LARGE SCALE GENOMIC DNA]</scope>
    <source>
        <strain evidence="5 6">6</strain>
    </source>
</reference>
<dbReference type="InterPro" id="IPR020103">
    <property type="entry name" value="PsdUridine_synth_cat_dom_sf"/>
</dbReference>
<evidence type="ECO:0000256" key="3">
    <source>
        <dbReference type="ARBA" id="ARBA00033164"/>
    </source>
</evidence>
<dbReference type="GO" id="GO:0003723">
    <property type="term" value="F:RNA binding"/>
    <property type="evidence" value="ECO:0007669"/>
    <property type="project" value="InterPro"/>
</dbReference>
<evidence type="ECO:0000256" key="2">
    <source>
        <dbReference type="ARBA" id="ARBA00031870"/>
    </source>
</evidence>
<dbReference type="OrthoDB" id="9807829at2"/>
<dbReference type="EMBL" id="CM001487">
    <property type="protein sequence ID" value="EIM57177.1"/>
    <property type="molecule type" value="Genomic_DNA"/>
</dbReference>
<evidence type="ECO:0000313" key="6">
    <source>
        <dbReference type="Proteomes" id="UP000005753"/>
    </source>
</evidence>
<dbReference type="PANTHER" id="PTHR21600">
    <property type="entry name" value="MITOCHONDRIAL RNA PSEUDOURIDINE SYNTHASE"/>
    <property type="match status" value="1"/>
</dbReference>
<protein>
    <recommendedName>
        <fullName evidence="2">RNA pseudouridylate synthase</fullName>
    </recommendedName>
    <alternativeName>
        <fullName evidence="3">RNA-uridine isomerase</fullName>
    </alternativeName>
</protein>